<evidence type="ECO:0000256" key="1">
    <source>
        <dbReference type="SAM" id="Phobius"/>
    </source>
</evidence>
<sequence>MRNIIAQKLISYAIAIFSSALVSGCGIWRPYDGFKDPPYAKGQLVEAQHKINQCHWCKSGGYGDSAYFSKENCSNGMSSSSQMYDIEKIFKDADKLLAQAIPKEKWIFTRKTFVGTDRYFYPARVFIPSIDPLTLIIIPWDKYDLKRILDHSSHILDITQKYYEFEYIDKSKSNLQKRIVIGWPSELFIPLEVRGSLPVIPEQLRVIAKGFDKTITIPAVHKNQEFTLDVADQKIKFTPSGEKLNIAFTSKGINCR</sequence>
<keyword evidence="1" id="KW-0472">Membrane</keyword>
<dbReference type="KEGG" id="dla:I6G47_29470"/>
<name>A0A7T3DDP1_9BURK</name>
<dbReference type="Proteomes" id="UP000595064">
    <property type="component" value="Chromosome"/>
</dbReference>
<feature type="transmembrane region" description="Helical" evidence="1">
    <location>
        <begin position="12"/>
        <end position="31"/>
    </location>
</feature>
<dbReference type="EMBL" id="CP065748">
    <property type="protein sequence ID" value="QPS81052.1"/>
    <property type="molecule type" value="Genomic_DNA"/>
</dbReference>
<keyword evidence="3" id="KW-1185">Reference proteome</keyword>
<keyword evidence="1" id="KW-0812">Transmembrane</keyword>
<organism evidence="2 3">
    <name type="scientific">Delftia lacustris</name>
    <dbReference type="NCBI Taxonomy" id="558537"/>
    <lineage>
        <taxon>Bacteria</taxon>
        <taxon>Pseudomonadati</taxon>
        <taxon>Pseudomonadota</taxon>
        <taxon>Betaproteobacteria</taxon>
        <taxon>Burkholderiales</taxon>
        <taxon>Comamonadaceae</taxon>
        <taxon>Delftia</taxon>
    </lineage>
</organism>
<keyword evidence="1" id="KW-1133">Transmembrane helix</keyword>
<evidence type="ECO:0000313" key="2">
    <source>
        <dbReference type="EMBL" id="QPS81052.1"/>
    </source>
</evidence>
<accession>A0A7T3DDP1</accession>
<proteinExistence type="predicted"/>
<evidence type="ECO:0008006" key="4">
    <source>
        <dbReference type="Google" id="ProtNLM"/>
    </source>
</evidence>
<evidence type="ECO:0000313" key="3">
    <source>
        <dbReference type="Proteomes" id="UP000595064"/>
    </source>
</evidence>
<protein>
    <recommendedName>
        <fullName evidence="4">Lipoprotein</fullName>
    </recommendedName>
</protein>
<dbReference type="RefSeq" id="WP_016451144.1">
    <property type="nucleotide sequence ID" value="NZ_AP025556.1"/>
</dbReference>
<dbReference type="AlphaFoldDB" id="A0A7T3DDP1"/>
<gene>
    <name evidence="2" type="ORF">I6G47_29470</name>
</gene>
<reference evidence="2 3" key="1">
    <citation type="submission" date="2020-12" db="EMBL/GenBank/DDBJ databases">
        <title>FDA dAtabase for Regulatory Grade micrObial Sequences (FDA-ARGOS): Supporting development and validation of Infectious Disease Dx tests.</title>
        <authorList>
            <person name="Sproer C."/>
            <person name="Gronow S."/>
            <person name="Severitt S."/>
            <person name="Schroder I."/>
            <person name="Tallon L."/>
            <person name="Sadzewicz L."/>
            <person name="Zhao X."/>
            <person name="Boylan J."/>
            <person name="Ott S."/>
            <person name="Bowen H."/>
            <person name="Vavikolanu K."/>
            <person name="Mehta A."/>
            <person name="Aluvathingal J."/>
            <person name="Nadendla S."/>
            <person name="Lowell S."/>
            <person name="Myers T."/>
            <person name="Yan Y."/>
            <person name="Sichtig H."/>
        </authorList>
    </citation>
    <scope>NUCLEOTIDE SEQUENCE [LARGE SCALE GENOMIC DNA]</scope>
    <source>
        <strain evidence="2 3">FDAARGOS_890</strain>
    </source>
</reference>
<dbReference type="PROSITE" id="PS51257">
    <property type="entry name" value="PROKAR_LIPOPROTEIN"/>
    <property type="match status" value="1"/>
</dbReference>